<feature type="chain" id="PRO_5046115676" evidence="7">
    <location>
        <begin position="19"/>
        <end position="1059"/>
    </location>
</feature>
<evidence type="ECO:0000256" key="4">
    <source>
        <dbReference type="ARBA" id="ARBA00022692"/>
    </source>
</evidence>
<keyword evidence="10" id="KW-1185">Reference proteome</keyword>
<evidence type="ECO:0000256" key="3">
    <source>
        <dbReference type="ARBA" id="ARBA00022452"/>
    </source>
</evidence>
<evidence type="ECO:0000256" key="1">
    <source>
        <dbReference type="ARBA" id="ARBA00004571"/>
    </source>
</evidence>
<feature type="signal peptide" evidence="7">
    <location>
        <begin position="1"/>
        <end position="18"/>
    </location>
</feature>
<accession>A0ABT6V8W3</accession>
<organism evidence="9 10">
    <name type="scientific">Flavobacterium algoritolerans</name>
    <dbReference type="NCBI Taxonomy" id="3041254"/>
    <lineage>
        <taxon>Bacteria</taxon>
        <taxon>Pseudomonadati</taxon>
        <taxon>Bacteroidota</taxon>
        <taxon>Flavobacteriia</taxon>
        <taxon>Flavobacteriales</taxon>
        <taxon>Flavobacteriaceae</taxon>
        <taxon>Flavobacterium</taxon>
    </lineage>
</organism>
<evidence type="ECO:0000259" key="8">
    <source>
        <dbReference type="Pfam" id="PF25183"/>
    </source>
</evidence>
<keyword evidence="2" id="KW-0813">Transport</keyword>
<keyword evidence="4" id="KW-0812">Transmembrane</keyword>
<dbReference type="Pfam" id="PF25183">
    <property type="entry name" value="OMP_b-brl_4"/>
    <property type="match status" value="2"/>
</dbReference>
<reference evidence="9 10" key="1">
    <citation type="submission" date="2023-04" db="EMBL/GenBank/DDBJ databases">
        <title>Two novel species of Flavobacterium.</title>
        <authorList>
            <person name="Liu Q."/>
            <person name="Xin Y.-H."/>
        </authorList>
    </citation>
    <scope>NUCLEOTIDE SEQUENCE [LARGE SCALE GENOMIC DNA]</scope>
    <source>
        <strain evidence="9 10">LB1P51</strain>
    </source>
</reference>
<dbReference type="Gene3D" id="2.40.170.20">
    <property type="entry name" value="TonB-dependent receptor, beta-barrel domain"/>
    <property type="match status" value="1"/>
</dbReference>
<comment type="caution">
    <text evidence="9">The sequence shown here is derived from an EMBL/GenBank/DDBJ whole genome shotgun (WGS) entry which is preliminary data.</text>
</comment>
<evidence type="ECO:0000313" key="10">
    <source>
        <dbReference type="Proteomes" id="UP001243403"/>
    </source>
</evidence>
<keyword evidence="6" id="KW-0998">Cell outer membrane</keyword>
<gene>
    <name evidence="9" type="ORF">QLS65_07185</name>
</gene>
<dbReference type="InterPro" id="IPR039426">
    <property type="entry name" value="TonB-dep_rcpt-like"/>
</dbReference>
<evidence type="ECO:0000256" key="7">
    <source>
        <dbReference type="SAM" id="SignalP"/>
    </source>
</evidence>
<dbReference type="EMBL" id="JASCRZ010000002">
    <property type="protein sequence ID" value="MDI5894673.1"/>
    <property type="molecule type" value="Genomic_DNA"/>
</dbReference>
<dbReference type="InterPro" id="IPR008969">
    <property type="entry name" value="CarboxyPept-like_regulatory"/>
</dbReference>
<evidence type="ECO:0000256" key="2">
    <source>
        <dbReference type="ARBA" id="ARBA00022448"/>
    </source>
</evidence>
<keyword evidence="5" id="KW-0472">Membrane</keyword>
<dbReference type="RefSeq" id="WP_282716243.1">
    <property type="nucleotide sequence ID" value="NZ_JASCRZ010000002.1"/>
</dbReference>
<dbReference type="InterPro" id="IPR057601">
    <property type="entry name" value="Oar-like_b-barrel"/>
</dbReference>
<dbReference type="Pfam" id="PF13620">
    <property type="entry name" value="CarboxypepD_reg"/>
    <property type="match status" value="1"/>
</dbReference>
<evidence type="ECO:0000313" key="9">
    <source>
        <dbReference type="EMBL" id="MDI5894673.1"/>
    </source>
</evidence>
<keyword evidence="3" id="KW-1134">Transmembrane beta strand</keyword>
<comment type="subcellular location">
    <subcellularLocation>
        <location evidence="1">Cell outer membrane</location>
        <topology evidence="1">Multi-pass membrane protein</topology>
    </subcellularLocation>
</comment>
<feature type="domain" description="TonB-dependent transporter Oar-like beta-barrel" evidence="8">
    <location>
        <begin position="234"/>
        <end position="297"/>
    </location>
</feature>
<dbReference type="SUPFAM" id="SSF56935">
    <property type="entry name" value="Porins"/>
    <property type="match status" value="1"/>
</dbReference>
<name>A0ABT6V8W3_9FLAO</name>
<proteinExistence type="predicted"/>
<dbReference type="SUPFAM" id="SSF49464">
    <property type="entry name" value="Carboxypeptidase regulatory domain-like"/>
    <property type="match status" value="1"/>
</dbReference>
<sequence>MKKIITLLLIFSSFYSVIGQTTTSSIKGIVKSSNNETLPGATVLAVHTPTGSKYSALSNEDGRFSILNMRIGGPYKITVTFVGYQSEEFNEVYLDLGKVFSLDVLLKDESQKLEEVKVVGTKNKVFQSGRTGAETTIGRRELSALPSISRSADDFTRLEPTASGGSFGGRNDQYNNYSLNGAIFNNPFGLDAATPGGQTGSQPISLDAIEQIQVATAPYDVTLSGFTGASVNAVTKSGSNEFHGTAYAFYRNQDMTGNKIKGEKIFVPSLEQTQAGFSVGGPIIKNKLFFFTNFEIDERSDLGSNFVANNGDAVTGVNESRVLETDLINVSNALSSLGYNTGAYQGFSHNSNSRKGIVKLDWNIDDNNKLAVIYNFLDASKDKPAHPSALGFRGPNASTLQFQNSGYQINNKLSSFLLELNSKINEKVSNKLQAGYTHFDDFRNPFSSPAPVINIQDGAGSNYIIAGHEPFSINNTLDQKVFQITDNLNYTVGNHSFTFGASFEKFQFQNSFNLAGYDNFGNPNGYAGTFYTPYSNVAAFLADAAKPFATSIIAQNLLYAQNQFEDKNSFGVGEDNGWKLSELNVGQVAFYMQDDWSVNDNFKLSFGLRADKPLYFNTADLIQKYIDTDNGATRNNATQYYDPETGNQVPLISTKLPSDKLLWSPRLGFNWDVNGNKTTQIRGGTGIFTGRIPFVWLGNQVSGADDSFFQIMDPDYKWPQVWRTSLGVDHKFENAYIVTVDMSYNKDINGVHVQNWGLRTPSGTLAGVDNRLIYDNASDKQSNSAYVMTNSDKGSAFNSSIKVQKNFDNGLFASLAYNYLKSQDVNSIEAEITGDAFAFNPALGNVNNAVLSDSKYGDTHRFIGVASKKWKYGNDKWATTVSTFFEYAQGGRFNYIYGGDINNDGSGTNDLIYIPTTAEISSMAFSGVGQGAAFDAFISQDDYLNERRGQYAERYGALSPWRGKWDLKVMQDYNFKVSSASTKTNTIQFSIDVLNLGNLINSDWGLVQVPTSVQPIGVSVDQTTKIPTYTFNGTQTKTFNYDASLLSRWQAQFGVRYIF</sequence>
<dbReference type="PANTHER" id="PTHR30069">
    <property type="entry name" value="TONB-DEPENDENT OUTER MEMBRANE RECEPTOR"/>
    <property type="match status" value="1"/>
</dbReference>
<dbReference type="InterPro" id="IPR036942">
    <property type="entry name" value="Beta-barrel_TonB_sf"/>
</dbReference>
<dbReference type="Gene3D" id="2.60.40.1120">
    <property type="entry name" value="Carboxypeptidase-like, regulatory domain"/>
    <property type="match status" value="1"/>
</dbReference>
<dbReference type="Proteomes" id="UP001243403">
    <property type="component" value="Unassembled WGS sequence"/>
</dbReference>
<dbReference type="PANTHER" id="PTHR30069:SF46">
    <property type="entry name" value="OAR PROTEIN"/>
    <property type="match status" value="1"/>
</dbReference>
<feature type="domain" description="TonB-dependent transporter Oar-like beta-barrel" evidence="8">
    <location>
        <begin position="341"/>
        <end position="693"/>
    </location>
</feature>
<keyword evidence="7" id="KW-0732">Signal</keyword>
<evidence type="ECO:0000256" key="5">
    <source>
        <dbReference type="ARBA" id="ARBA00023136"/>
    </source>
</evidence>
<protein>
    <submittedName>
        <fullName evidence="9">Carboxypeptidase regulatory-like domain-containing protein</fullName>
    </submittedName>
</protein>
<evidence type="ECO:0000256" key="6">
    <source>
        <dbReference type="ARBA" id="ARBA00023237"/>
    </source>
</evidence>